<keyword evidence="6" id="KW-0472">Membrane</keyword>
<evidence type="ECO:0000256" key="3">
    <source>
        <dbReference type="ARBA" id="ARBA00023004"/>
    </source>
</evidence>
<dbReference type="Gene3D" id="1.10.760.10">
    <property type="entry name" value="Cytochrome c-like domain"/>
    <property type="match status" value="1"/>
</dbReference>
<evidence type="ECO:0000256" key="6">
    <source>
        <dbReference type="SAM" id="Phobius"/>
    </source>
</evidence>
<reference evidence="8 9" key="1">
    <citation type="submission" date="2016-05" db="EMBL/GenBank/DDBJ databases">
        <title>Niabella ginsenosidivorans BS26 whole genome sequencing.</title>
        <authorList>
            <person name="Im W.T."/>
            <person name="Siddiqi M.Z."/>
        </authorList>
    </citation>
    <scope>NUCLEOTIDE SEQUENCE [LARGE SCALE GENOMIC DNA]</scope>
    <source>
        <strain evidence="8 9">BS26</strain>
    </source>
</reference>
<dbReference type="GO" id="GO:0020037">
    <property type="term" value="F:heme binding"/>
    <property type="evidence" value="ECO:0007669"/>
    <property type="project" value="InterPro"/>
</dbReference>
<protein>
    <recommendedName>
        <fullName evidence="7">Cytochrome c domain-containing protein</fullName>
    </recommendedName>
</protein>
<evidence type="ECO:0000313" key="8">
    <source>
        <dbReference type="EMBL" id="ANH81328.1"/>
    </source>
</evidence>
<keyword evidence="6" id="KW-0812">Transmembrane</keyword>
<feature type="region of interest" description="Disordered" evidence="5">
    <location>
        <begin position="345"/>
        <end position="387"/>
    </location>
</feature>
<dbReference type="InterPro" id="IPR050597">
    <property type="entry name" value="Cytochrome_c_Oxidase_Subunit"/>
</dbReference>
<evidence type="ECO:0000256" key="1">
    <source>
        <dbReference type="ARBA" id="ARBA00022617"/>
    </source>
</evidence>
<feature type="compositionally biased region" description="Basic and acidic residues" evidence="5">
    <location>
        <begin position="355"/>
        <end position="370"/>
    </location>
</feature>
<dbReference type="PANTHER" id="PTHR33751">
    <property type="entry name" value="CBB3-TYPE CYTOCHROME C OXIDASE SUBUNIT FIXP"/>
    <property type="match status" value="1"/>
</dbReference>
<dbReference type="EMBL" id="CP015772">
    <property type="protein sequence ID" value="ANH81328.1"/>
    <property type="molecule type" value="Genomic_DNA"/>
</dbReference>
<keyword evidence="9" id="KW-1185">Reference proteome</keyword>
<keyword evidence="3 4" id="KW-0408">Iron</keyword>
<evidence type="ECO:0000256" key="2">
    <source>
        <dbReference type="ARBA" id="ARBA00022723"/>
    </source>
</evidence>
<dbReference type="GO" id="GO:0009055">
    <property type="term" value="F:electron transfer activity"/>
    <property type="evidence" value="ECO:0007669"/>
    <property type="project" value="InterPro"/>
</dbReference>
<keyword evidence="1 4" id="KW-0349">Heme</keyword>
<keyword evidence="6" id="KW-1133">Transmembrane helix</keyword>
<dbReference type="SUPFAM" id="SSF46626">
    <property type="entry name" value="Cytochrome c"/>
    <property type="match status" value="1"/>
</dbReference>
<feature type="domain" description="Cytochrome c" evidence="7">
    <location>
        <begin position="266"/>
        <end position="345"/>
    </location>
</feature>
<feature type="transmembrane region" description="Helical" evidence="6">
    <location>
        <begin position="120"/>
        <end position="142"/>
    </location>
</feature>
<gene>
    <name evidence="8" type="ORF">A8C56_10330</name>
</gene>
<evidence type="ECO:0000313" key="9">
    <source>
        <dbReference type="Proteomes" id="UP000077667"/>
    </source>
</evidence>
<organism evidence="8 9">
    <name type="scientific">Niabella ginsenosidivorans</name>
    <dbReference type="NCBI Taxonomy" id="1176587"/>
    <lineage>
        <taxon>Bacteria</taxon>
        <taxon>Pseudomonadati</taxon>
        <taxon>Bacteroidota</taxon>
        <taxon>Chitinophagia</taxon>
        <taxon>Chitinophagales</taxon>
        <taxon>Chitinophagaceae</taxon>
        <taxon>Niabella</taxon>
    </lineage>
</organism>
<dbReference type="Pfam" id="PF13442">
    <property type="entry name" value="Cytochrome_CBB3"/>
    <property type="match status" value="1"/>
</dbReference>
<evidence type="ECO:0000256" key="4">
    <source>
        <dbReference type="PROSITE-ProRule" id="PRU00433"/>
    </source>
</evidence>
<dbReference type="RefSeq" id="WP_067755427.1">
    <property type="nucleotide sequence ID" value="NZ_CP015772.1"/>
</dbReference>
<proteinExistence type="predicted"/>
<feature type="transmembrane region" description="Helical" evidence="6">
    <location>
        <begin position="83"/>
        <end position="100"/>
    </location>
</feature>
<feature type="transmembrane region" description="Helical" evidence="6">
    <location>
        <begin position="42"/>
        <end position="62"/>
    </location>
</feature>
<dbReference type="KEGG" id="nia:A8C56_10330"/>
<dbReference type="Gene3D" id="6.10.280.130">
    <property type="match status" value="1"/>
</dbReference>
<keyword evidence="2 4" id="KW-0479">Metal-binding</keyword>
<dbReference type="Proteomes" id="UP000077667">
    <property type="component" value="Chromosome"/>
</dbReference>
<sequence length="387" mass="42903">MNRKQQINNRLLLFISGSLCPLSLLAQEKAVPTPRLILDVNTVLTVMIVFLLFIIGILAFTLRASMDVYQERKAKEKKESTMIKPLLLIAAVLCAATGWAQDAAPAIANPFTYEKIARYVLIGALALELLIICAFIYWIRFFTGIEELQERKALARKERFKRLGSWWSRANKLKPIEEEHNLDVGHSYDGIRELDNPTPPWFSVAFIASILFGLGYLWRYHVAHAAPNQYEEYEIAVTKGNLRVAEYLKTKGDAVNEQTVVMLDAAGIEAGKKLFVNNCTACHGNAGQGGVGPNLTDDYWLHGGAIGSVFHTIKFGVVEKGMMSWKDVFSAQQIAELASYIKSLHGTNPPGAKEPQGELYKDESAKKDSVAARPADSAASRVTVSRD</sequence>
<dbReference type="Pfam" id="PF14715">
    <property type="entry name" value="FixP_N"/>
    <property type="match status" value="1"/>
</dbReference>
<dbReference type="InterPro" id="IPR009056">
    <property type="entry name" value="Cyt_c-like_dom"/>
</dbReference>
<dbReference type="InterPro" id="IPR032858">
    <property type="entry name" value="CcoP_N"/>
</dbReference>
<dbReference type="OrthoDB" id="9811281at2"/>
<dbReference type="PANTHER" id="PTHR33751:SF1">
    <property type="entry name" value="CBB3-TYPE CYTOCHROME C OXIDASE SUBUNIT FIXP"/>
    <property type="match status" value="1"/>
</dbReference>
<evidence type="ECO:0000256" key="5">
    <source>
        <dbReference type="SAM" id="MobiDB-lite"/>
    </source>
</evidence>
<evidence type="ECO:0000259" key="7">
    <source>
        <dbReference type="PROSITE" id="PS51007"/>
    </source>
</evidence>
<dbReference type="STRING" id="1176587.A8C56_10330"/>
<accession>A0A1A9I105</accession>
<dbReference type="PROSITE" id="PS51007">
    <property type="entry name" value="CYTC"/>
    <property type="match status" value="1"/>
</dbReference>
<dbReference type="GO" id="GO:0046872">
    <property type="term" value="F:metal ion binding"/>
    <property type="evidence" value="ECO:0007669"/>
    <property type="project" value="UniProtKB-KW"/>
</dbReference>
<dbReference type="AlphaFoldDB" id="A0A1A9I105"/>
<name>A0A1A9I105_9BACT</name>
<dbReference type="InterPro" id="IPR038414">
    <property type="entry name" value="CcoP_N_sf"/>
</dbReference>
<feature type="transmembrane region" description="Helical" evidence="6">
    <location>
        <begin position="201"/>
        <end position="218"/>
    </location>
</feature>
<dbReference type="InterPro" id="IPR036909">
    <property type="entry name" value="Cyt_c-like_dom_sf"/>
</dbReference>